<evidence type="ECO:0000313" key="4">
    <source>
        <dbReference type="Proteomes" id="UP001174934"/>
    </source>
</evidence>
<organism evidence="3 4">
    <name type="scientific">Bombardia bombarda</name>
    <dbReference type="NCBI Taxonomy" id="252184"/>
    <lineage>
        <taxon>Eukaryota</taxon>
        <taxon>Fungi</taxon>
        <taxon>Dikarya</taxon>
        <taxon>Ascomycota</taxon>
        <taxon>Pezizomycotina</taxon>
        <taxon>Sordariomycetes</taxon>
        <taxon>Sordariomycetidae</taxon>
        <taxon>Sordariales</taxon>
        <taxon>Lasiosphaeriaceae</taxon>
        <taxon>Bombardia</taxon>
    </lineage>
</organism>
<dbReference type="Proteomes" id="UP001174934">
    <property type="component" value="Unassembled WGS sequence"/>
</dbReference>
<reference evidence="3" key="1">
    <citation type="submission" date="2023-06" db="EMBL/GenBank/DDBJ databases">
        <title>Genome-scale phylogeny and comparative genomics of the fungal order Sordariales.</title>
        <authorList>
            <consortium name="Lawrence Berkeley National Laboratory"/>
            <person name="Hensen N."/>
            <person name="Bonometti L."/>
            <person name="Westerberg I."/>
            <person name="Brannstrom I.O."/>
            <person name="Guillou S."/>
            <person name="Cros-Aarteil S."/>
            <person name="Calhoun S."/>
            <person name="Haridas S."/>
            <person name="Kuo A."/>
            <person name="Mondo S."/>
            <person name="Pangilinan J."/>
            <person name="Riley R."/>
            <person name="LaButti K."/>
            <person name="Andreopoulos B."/>
            <person name="Lipzen A."/>
            <person name="Chen C."/>
            <person name="Yanf M."/>
            <person name="Daum C."/>
            <person name="Ng V."/>
            <person name="Clum A."/>
            <person name="Steindorff A."/>
            <person name="Ohm R."/>
            <person name="Martin F."/>
            <person name="Silar P."/>
            <person name="Natvig D."/>
            <person name="Lalanne C."/>
            <person name="Gautier V."/>
            <person name="Ament-velasquez S.L."/>
            <person name="Kruys A."/>
            <person name="Hutchinson M.I."/>
            <person name="Powell A.J."/>
            <person name="Barry K."/>
            <person name="Miller A.N."/>
            <person name="Grigoriev I.V."/>
            <person name="Debuchy R."/>
            <person name="Gladieux P."/>
            <person name="Thoren M.H."/>
            <person name="Johannesson H."/>
        </authorList>
    </citation>
    <scope>NUCLEOTIDE SEQUENCE</scope>
    <source>
        <strain evidence="3">SMH3391-2</strain>
    </source>
</reference>
<accession>A0AA39XAP7</accession>
<dbReference type="InterPro" id="IPR013096">
    <property type="entry name" value="Cupin_2"/>
</dbReference>
<name>A0AA39XAP7_9PEZI</name>
<comment type="caution">
    <text evidence="3">The sequence shown here is derived from an EMBL/GenBank/DDBJ whole genome shotgun (WGS) entry which is preliminary data.</text>
</comment>
<evidence type="ECO:0000313" key="3">
    <source>
        <dbReference type="EMBL" id="KAK0630449.1"/>
    </source>
</evidence>
<dbReference type="CDD" id="cd02208">
    <property type="entry name" value="cupin_RmlC-like"/>
    <property type="match status" value="1"/>
</dbReference>
<gene>
    <name evidence="3" type="ORF">B0T17DRAFT_616103</name>
</gene>
<keyword evidence="4" id="KW-1185">Reference proteome</keyword>
<feature type="domain" description="Cupin type-2" evidence="2">
    <location>
        <begin position="71"/>
        <end position="147"/>
    </location>
</feature>
<dbReference type="InterPro" id="IPR011051">
    <property type="entry name" value="RmlC_Cupin_sf"/>
</dbReference>
<feature type="region of interest" description="Disordered" evidence="1">
    <location>
        <begin position="26"/>
        <end position="49"/>
    </location>
</feature>
<evidence type="ECO:0000256" key="1">
    <source>
        <dbReference type="SAM" id="MobiDB-lite"/>
    </source>
</evidence>
<protein>
    <submittedName>
        <fullName evidence="3">RmlC-like cupin domain-containing protein</fullName>
    </submittedName>
</protein>
<evidence type="ECO:0000259" key="2">
    <source>
        <dbReference type="Pfam" id="PF07883"/>
    </source>
</evidence>
<dbReference type="Gene3D" id="2.60.120.10">
    <property type="entry name" value="Jelly Rolls"/>
    <property type="match status" value="1"/>
</dbReference>
<sequence>MASLLPLIQDILPMIMPSSISVTKASDIIPPAPPSPPTETGEGSNEDASRIRVISRDAVVNKTDSMCASVLIVKPKSSSPVRHHGEQVQDTIIYAASGKGVLLSSPKDEGDEPVRYDLDQGDFAVVPPWTEHQALNESEGDLLWVVIRNGPQPVEVNLTDWGGSQVTDASKR</sequence>
<proteinExistence type="predicted"/>
<dbReference type="Pfam" id="PF07883">
    <property type="entry name" value="Cupin_2"/>
    <property type="match status" value="1"/>
</dbReference>
<dbReference type="SUPFAM" id="SSF51182">
    <property type="entry name" value="RmlC-like cupins"/>
    <property type="match status" value="1"/>
</dbReference>
<dbReference type="AlphaFoldDB" id="A0AA39XAP7"/>
<dbReference type="InterPro" id="IPR014710">
    <property type="entry name" value="RmlC-like_jellyroll"/>
</dbReference>
<dbReference type="EMBL" id="JAULSR010000002">
    <property type="protein sequence ID" value="KAK0630449.1"/>
    <property type="molecule type" value="Genomic_DNA"/>
</dbReference>